<evidence type="ECO:0008006" key="3">
    <source>
        <dbReference type="Google" id="ProtNLM"/>
    </source>
</evidence>
<evidence type="ECO:0000313" key="2">
    <source>
        <dbReference type="Proteomes" id="UP001565471"/>
    </source>
</evidence>
<proteinExistence type="predicted"/>
<sequence>MRVFTCTDHEGHWVGVASVVVAPDPEYARALLIAELVSYGIKQSEPFTLKEIDLSAAAAIVLQNGDY</sequence>
<name>A0ABV4F0A9_BRAEL</name>
<dbReference type="Proteomes" id="UP001565471">
    <property type="component" value="Unassembled WGS sequence"/>
</dbReference>
<protein>
    <recommendedName>
        <fullName evidence="3">DUF1902 domain-containing protein</fullName>
    </recommendedName>
</protein>
<reference evidence="1 2" key="1">
    <citation type="submission" date="2024-07" db="EMBL/GenBank/DDBJ databases">
        <title>Genomic Encyclopedia of Type Strains, Phase V (KMG-V): Genome sequencing to study the core and pangenomes of soil and plant-associated prokaryotes.</title>
        <authorList>
            <person name="Whitman W."/>
        </authorList>
    </citation>
    <scope>NUCLEOTIDE SEQUENCE [LARGE SCALE GENOMIC DNA]</scope>
    <source>
        <strain evidence="1 2">USDA 415</strain>
    </source>
</reference>
<dbReference type="RefSeq" id="WP_253623500.1">
    <property type="nucleotide sequence ID" value="NZ_CP126004.1"/>
</dbReference>
<gene>
    <name evidence="1" type="ORF">ABIF29_003670</name>
</gene>
<organism evidence="1 2">
    <name type="scientific">Bradyrhizobium elkanii</name>
    <dbReference type="NCBI Taxonomy" id="29448"/>
    <lineage>
        <taxon>Bacteria</taxon>
        <taxon>Pseudomonadati</taxon>
        <taxon>Pseudomonadota</taxon>
        <taxon>Alphaproteobacteria</taxon>
        <taxon>Hyphomicrobiales</taxon>
        <taxon>Nitrobacteraceae</taxon>
        <taxon>Bradyrhizobium</taxon>
    </lineage>
</organism>
<comment type="caution">
    <text evidence="1">The sequence shown here is derived from an EMBL/GenBank/DDBJ whole genome shotgun (WGS) entry which is preliminary data.</text>
</comment>
<accession>A0ABV4F0A9</accession>
<evidence type="ECO:0000313" key="1">
    <source>
        <dbReference type="EMBL" id="MEY9316871.1"/>
    </source>
</evidence>
<keyword evidence="2" id="KW-1185">Reference proteome</keyword>
<dbReference type="EMBL" id="JBGBZA010000002">
    <property type="protein sequence ID" value="MEY9316871.1"/>
    <property type="molecule type" value="Genomic_DNA"/>
</dbReference>